<feature type="transmembrane region" description="Helical" evidence="5">
    <location>
        <begin position="82"/>
        <end position="100"/>
    </location>
</feature>
<dbReference type="AlphaFoldDB" id="A0A315ZAX7"/>
<evidence type="ECO:0000256" key="1">
    <source>
        <dbReference type="ARBA" id="ARBA00004141"/>
    </source>
</evidence>
<organism evidence="7 8">
    <name type="scientific">Sediminitomix flava</name>
    <dbReference type="NCBI Taxonomy" id="379075"/>
    <lineage>
        <taxon>Bacteria</taxon>
        <taxon>Pseudomonadati</taxon>
        <taxon>Bacteroidota</taxon>
        <taxon>Cytophagia</taxon>
        <taxon>Cytophagales</taxon>
        <taxon>Flammeovirgaceae</taxon>
        <taxon>Sediminitomix</taxon>
    </lineage>
</organism>
<feature type="transmembrane region" description="Helical" evidence="5">
    <location>
        <begin position="58"/>
        <end position="76"/>
    </location>
</feature>
<dbReference type="InterPro" id="IPR001902">
    <property type="entry name" value="SLC26A/SulP_fam"/>
</dbReference>
<protein>
    <submittedName>
        <fullName evidence="7">SulP family sulfate permease</fullName>
    </submittedName>
</protein>
<reference evidence="7 8" key="1">
    <citation type="submission" date="2018-03" db="EMBL/GenBank/DDBJ databases">
        <title>Genomic Encyclopedia of Archaeal and Bacterial Type Strains, Phase II (KMG-II): from individual species to whole genera.</title>
        <authorList>
            <person name="Goeker M."/>
        </authorList>
    </citation>
    <scope>NUCLEOTIDE SEQUENCE [LARGE SCALE GENOMIC DNA]</scope>
    <source>
        <strain evidence="7 8">DSM 28229</strain>
    </source>
</reference>
<keyword evidence="4 5" id="KW-0472">Membrane</keyword>
<evidence type="ECO:0000256" key="4">
    <source>
        <dbReference type="ARBA" id="ARBA00023136"/>
    </source>
</evidence>
<feature type="transmembrane region" description="Helical" evidence="5">
    <location>
        <begin position="344"/>
        <end position="373"/>
    </location>
</feature>
<evidence type="ECO:0000313" key="7">
    <source>
        <dbReference type="EMBL" id="PWJ41978.1"/>
    </source>
</evidence>
<keyword evidence="2 5" id="KW-0812">Transmembrane</keyword>
<name>A0A315ZAX7_SEDFL</name>
<dbReference type="RefSeq" id="WP_109618507.1">
    <property type="nucleotide sequence ID" value="NZ_QGDO01000003.1"/>
</dbReference>
<feature type="transmembrane region" description="Helical" evidence="5">
    <location>
        <begin position="393"/>
        <end position="425"/>
    </location>
</feature>
<comment type="subcellular location">
    <subcellularLocation>
        <location evidence="1">Membrane</location>
        <topology evidence="1">Multi-pass membrane protein</topology>
    </subcellularLocation>
</comment>
<dbReference type="EMBL" id="QGDO01000003">
    <property type="protein sequence ID" value="PWJ41978.1"/>
    <property type="molecule type" value="Genomic_DNA"/>
</dbReference>
<dbReference type="GO" id="GO:0055085">
    <property type="term" value="P:transmembrane transport"/>
    <property type="evidence" value="ECO:0007669"/>
    <property type="project" value="InterPro"/>
</dbReference>
<feature type="transmembrane region" description="Helical" evidence="5">
    <location>
        <begin position="12"/>
        <end position="30"/>
    </location>
</feature>
<evidence type="ECO:0000259" key="6">
    <source>
        <dbReference type="Pfam" id="PF00916"/>
    </source>
</evidence>
<gene>
    <name evidence="7" type="ORF">BC781_103228</name>
</gene>
<dbReference type="InterPro" id="IPR011547">
    <property type="entry name" value="SLC26A/SulP_dom"/>
</dbReference>
<keyword evidence="3 5" id="KW-1133">Transmembrane helix</keyword>
<feature type="domain" description="SLC26A/SulP transporter" evidence="6">
    <location>
        <begin position="9"/>
        <end position="380"/>
    </location>
</feature>
<dbReference type="GO" id="GO:0016020">
    <property type="term" value="C:membrane"/>
    <property type="evidence" value="ECO:0007669"/>
    <property type="project" value="UniProtKB-SubCell"/>
</dbReference>
<evidence type="ECO:0000256" key="5">
    <source>
        <dbReference type="SAM" id="Phobius"/>
    </source>
</evidence>
<dbReference type="Pfam" id="PF00916">
    <property type="entry name" value="Sulfate_transp"/>
    <property type="match status" value="1"/>
</dbReference>
<sequence>MENKKSTGKDIVAGFVVFLVALPLCLGIALASGAPLFSGLIAGIVGGIVVTSISHSAIGVSGPAAGLAVIVATAIADLGFEPFLLAVVLAGLIQIVAGFGKIGILGQYFPSSVIKGMLAGIGVSIFLKQIPHALGFDRAYEGEIEFFQQDGMNTFSEIVHAFMFPSIGAVMITIVSLAILIFWNSERGKKISFINAFPGPLLVVLLGVGMNQLYSVFIPEWTLNNTDGGNTHLVNLPVLSTFEDFKSVLTFPDFSMIGEKGVWITALTLAVVASLETLLSVEASDKLDPLKRITPTNRELIGQGVGNTISGLIGGIPVTQVIVRTTTNVVSGGRGRASAFSHGIFLLVCVILIPATLNLIPLASLAAILLMIGYKLASPKLFVEQYENGRVQFIPFIVTILGLVFTDMLTGIGIGMVVAFFHILLNNYRTPFNIEKETIGTKETMYITLAEEVSFLNKASISGLLNKIPDNTKVVIDGSRSVVIDHDVIGLIKDFSNSAPMKNIDLEIKGILKLA</sequence>
<feature type="transmembrane region" description="Helical" evidence="5">
    <location>
        <begin position="261"/>
        <end position="281"/>
    </location>
</feature>
<dbReference type="Proteomes" id="UP000245535">
    <property type="component" value="Unassembled WGS sequence"/>
</dbReference>
<evidence type="ECO:0000256" key="3">
    <source>
        <dbReference type="ARBA" id="ARBA00022989"/>
    </source>
</evidence>
<accession>A0A315ZAX7</accession>
<evidence type="ECO:0000313" key="8">
    <source>
        <dbReference type="Proteomes" id="UP000245535"/>
    </source>
</evidence>
<feature type="transmembrane region" description="Helical" evidence="5">
    <location>
        <begin position="195"/>
        <end position="214"/>
    </location>
</feature>
<proteinExistence type="predicted"/>
<keyword evidence="8" id="KW-1185">Reference proteome</keyword>
<dbReference type="OrthoDB" id="9769739at2"/>
<evidence type="ECO:0000256" key="2">
    <source>
        <dbReference type="ARBA" id="ARBA00022692"/>
    </source>
</evidence>
<feature type="transmembrane region" description="Helical" evidence="5">
    <location>
        <begin position="162"/>
        <end position="183"/>
    </location>
</feature>
<dbReference type="PANTHER" id="PTHR11814">
    <property type="entry name" value="SULFATE TRANSPORTER"/>
    <property type="match status" value="1"/>
</dbReference>
<comment type="caution">
    <text evidence="7">The sequence shown here is derived from an EMBL/GenBank/DDBJ whole genome shotgun (WGS) entry which is preliminary data.</text>
</comment>